<dbReference type="AlphaFoldDB" id="A0AAV4M4W3"/>
<evidence type="ECO:0000313" key="2">
    <source>
        <dbReference type="EMBL" id="GIX67419.1"/>
    </source>
</evidence>
<reference evidence="2 3" key="1">
    <citation type="submission" date="2021-06" db="EMBL/GenBank/DDBJ databases">
        <title>Caerostris extrusa draft genome.</title>
        <authorList>
            <person name="Kono N."/>
            <person name="Arakawa K."/>
        </authorList>
    </citation>
    <scope>NUCLEOTIDE SEQUENCE [LARGE SCALE GENOMIC DNA]</scope>
</reference>
<name>A0AAV4M4W3_CAEEX</name>
<protein>
    <submittedName>
        <fullName evidence="2">Uncharacterized protein</fullName>
    </submittedName>
</protein>
<comment type="caution">
    <text evidence="2">The sequence shown here is derived from an EMBL/GenBank/DDBJ whole genome shotgun (WGS) entry which is preliminary data.</text>
</comment>
<keyword evidence="3" id="KW-1185">Reference proteome</keyword>
<gene>
    <name evidence="2" type="ORF">CEXT_384951</name>
</gene>
<feature type="compositionally biased region" description="Polar residues" evidence="1">
    <location>
        <begin position="17"/>
        <end position="27"/>
    </location>
</feature>
<accession>A0AAV4M4W3</accession>
<sequence length="86" mass="9315">MPLNGLPPGDCGPNLLSDPSTAKESTYTGLLAKSSKSATNRLNHPINVADHSHRLSLLTATSRVPPATWVRGFQKRVKLVRERLNG</sequence>
<feature type="region of interest" description="Disordered" evidence="1">
    <location>
        <begin position="1"/>
        <end position="27"/>
    </location>
</feature>
<proteinExistence type="predicted"/>
<dbReference type="Proteomes" id="UP001054945">
    <property type="component" value="Unassembled WGS sequence"/>
</dbReference>
<dbReference type="EMBL" id="BPLR01019398">
    <property type="protein sequence ID" value="GIX67419.1"/>
    <property type="molecule type" value="Genomic_DNA"/>
</dbReference>
<evidence type="ECO:0000313" key="3">
    <source>
        <dbReference type="Proteomes" id="UP001054945"/>
    </source>
</evidence>
<evidence type="ECO:0000256" key="1">
    <source>
        <dbReference type="SAM" id="MobiDB-lite"/>
    </source>
</evidence>
<organism evidence="2 3">
    <name type="scientific">Caerostris extrusa</name>
    <name type="common">Bark spider</name>
    <name type="synonym">Caerostris bankana</name>
    <dbReference type="NCBI Taxonomy" id="172846"/>
    <lineage>
        <taxon>Eukaryota</taxon>
        <taxon>Metazoa</taxon>
        <taxon>Ecdysozoa</taxon>
        <taxon>Arthropoda</taxon>
        <taxon>Chelicerata</taxon>
        <taxon>Arachnida</taxon>
        <taxon>Araneae</taxon>
        <taxon>Araneomorphae</taxon>
        <taxon>Entelegynae</taxon>
        <taxon>Araneoidea</taxon>
        <taxon>Araneidae</taxon>
        <taxon>Caerostris</taxon>
    </lineage>
</organism>